<dbReference type="Gene3D" id="3.40.462.20">
    <property type="match status" value="1"/>
</dbReference>
<dbReference type="Pfam" id="PF08031">
    <property type="entry name" value="BBE"/>
    <property type="match status" value="1"/>
</dbReference>
<dbReference type="InterPro" id="IPR016169">
    <property type="entry name" value="FAD-bd_PCMH_sub2"/>
</dbReference>
<dbReference type="Gene3D" id="3.30.465.10">
    <property type="match status" value="1"/>
</dbReference>
<dbReference type="InterPro" id="IPR050416">
    <property type="entry name" value="FAD-linked_Oxidoreductase"/>
</dbReference>
<evidence type="ECO:0000256" key="5">
    <source>
        <dbReference type="ARBA" id="ARBA00023002"/>
    </source>
</evidence>
<proteinExistence type="inferred from homology"/>
<evidence type="ECO:0000313" key="9">
    <source>
        <dbReference type="Proteomes" id="UP000791080"/>
    </source>
</evidence>
<dbReference type="InterPro" id="IPR012951">
    <property type="entry name" value="BBE"/>
</dbReference>
<keyword evidence="5" id="KW-0560">Oxidoreductase</keyword>
<protein>
    <submittedName>
        <fullName evidence="8">FAD/FMN-containing dehydrogenase</fullName>
    </submittedName>
</protein>
<evidence type="ECO:0000256" key="1">
    <source>
        <dbReference type="ARBA" id="ARBA00001974"/>
    </source>
</evidence>
<dbReference type="PANTHER" id="PTHR42973">
    <property type="entry name" value="BINDING OXIDOREDUCTASE, PUTATIVE (AFU_ORTHOLOGUE AFUA_1G17690)-RELATED"/>
    <property type="match status" value="1"/>
</dbReference>
<dbReference type="PROSITE" id="PS51387">
    <property type="entry name" value="FAD_PCMH"/>
    <property type="match status" value="1"/>
</dbReference>
<organism evidence="8 9">
    <name type="scientific">Actinoalloteichus caeruleus DSM 43889</name>
    <dbReference type="NCBI Taxonomy" id="1120930"/>
    <lineage>
        <taxon>Bacteria</taxon>
        <taxon>Bacillati</taxon>
        <taxon>Actinomycetota</taxon>
        <taxon>Actinomycetes</taxon>
        <taxon>Pseudonocardiales</taxon>
        <taxon>Pseudonocardiaceae</taxon>
        <taxon>Actinoalloteichus</taxon>
        <taxon>Actinoalloteichus cyanogriseus</taxon>
    </lineage>
</organism>
<comment type="similarity">
    <text evidence="2">Belongs to the oxygen-dependent FAD-linked oxidoreductase family.</text>
</comment>
<evidence type="ECO:0000256" key="3">
    <source>
        <dbReference type="ARBA" id="ARBA00022630"/>
    </source>
</evidence>
<dbReference type="InterPro" id="IPR006094">
    <property type="entry name" value="Oxid_FAD_bind_N"/>
</dbReference>
<dbReference type="InterPro" id="IPR036318">
    <property type="entry name" value="FAD-bd_PCMH-like_sf"/>
</dbReference>
<gene>
    <name evidence="8" type="ORF">G443_004383</name>
</gene>
<sequence length="531" mass="58504">MDEVPSNRLINPKVLSGDPGPPRITPEDARYEDLALRVRNERFEHRPRYFRVPRTTEQVVTAVTEAVRAGDRITIRSGGHSMENSVGEASDGVIIDLSAMNGVYHDPGRRAFVVESGATLGEIYRVLYLTWGVTIPGGWGHSVCVGGHIQGGGYGVLSRSLGSVVDYLFAVEVVVVDADGTARAVIATRDPADPHHELWWAHTGGGGGNFGVVTRYWLRSAVTPGDDPAQLLPPPPATLLTGVRRWTWDGLTRDAFHQLMDNHGRWHQANSSPGCRYAALASRLVVTGRGDQEDGEAVVVAAMIDGGLPDARRMLADYLDEVGDGVGGEQHIGQATPWLYTMMPPVPDGDAHRGAEYDRYKGKAGYLRRGFTRQQIDTVYDYLTSPRAGVELARLWLLAYGGQINAVDPAATALAQRDSVLKAVYIAIWSDAADDAENLDWMRRFYRDVYVETGGVPVPGEVHDGTYINYPDTDLADPAWNTSGVPWHYLYYKDNYERLRRVKRDWDPRDVFRHALSVRPADPPGEPAPTP</sequence>
<comment type="cofactor">
    <cofactor evidence="1">
        <name>FAD</name>
        <dbReference type="ChEBI" id="CHEBI:57692"/>
    </cofactor>
</comment>
<dbReference type="SUPFAM" id="SSF56176">
    <property type="entry name" value="FAD-binding/transporter-associated domain-like"/>
    <property type="match status" value="1"/>
</dbReference>
<dbReference type="EMBL" id="AUBJ02000001">
    <property type="protein sequence ID" value="MCP2334113.1"/>
    <property type="molecule type" value="Genomic_DNA"/>
</dbReference>
<dbReference type="InterPro" id="IPR016166">
    <property type="entry name" value="FAD-bd_PCMH"/>
</dbReference>
<keyword evidence="3" id="KW-0285">Flavoprotein</keyword>
<evidence type="ECO:0000259" key="7">
    <source>
        <dbReference type="PROSITE" id="PS51387"/>
    </source>
</evidence>
<keyword evidence="9" id="KW-1185">Reference proteome</keyword>
<evidence type="ECO:0000256" key="2">
    <source>
        <dbReference type="ARBA" id="ARBA00005466"/>
    </source>
</evidence>
<evidence type="ECO:0000256" key="4">
    <source>
        <dbReference type="ARBA" id="ARBA00022827"/>
    </source>
</evidence>
<name>A0ABT1JNL0_ACTCY</name>
<dbReference type="PANTHER" id="PTHR42973:SF39">
    <property type="entry name" value="FAD-BINDING PCMH-TYPE DOMAIN-CONTAINING PROTEIN"/>
    <property type="match status" value="1"/>
</dbReference>
<feature type="domain" description="FAD-binding PCMH-type" evidence="7">
    <location>
        <begin position="42"/>
        <end position="223"/>
    </location>
</feature>
<comment type="caution">
    <text evidence="8">The sequence shown here is derived from an EMBL/GenBank/DDBJ whole genome shotgun (WGS) entry which is preliminary data.</text>
</comment>
<reference evidence="8 9" key="1">
    <citation type="submission" date="2022-06" db="EMBL/GenBank/DDBJ databases">
        <title>Genomic Encyclopedia of Type Strains, Phase I: the one thousand microbial genomes (KMG-I) project.</title>
        <authorList>
            <person name="Kyrpides N."/>
        </authorList>
    </citation>
    <scope>NUCLEOTIDE SEQUENCE [LARGE SCALE GENOMIC DNA]</scope>
    <source>
        <strain evidence="8 9">DSM 43889</strain>
    </source>
</reference>
<dbReference type="RefSeq" id="WP_081715381.1">
    <property type="nucleotide sequence ID" value="NZ_AUBJ02000001.1"/>
</dbReference>
<keyword evidence="4" id="KW-0274">FAD</keyword>
<accession>A0ABT1JNL0</accession>
<dbReference type="Pfam" id="PF01565">
    <property type="entry name" value="FAD_binding_4"/>
    <property type="match status" value="1"/>
</dbReference>
<dbReference type="Proteomes" id="UP000791080">
    <property type="component" value="Unassembled WGS sequence"/>
</dbReference>
<evidence type="ECO:0000313" key="8">
    <source>
        <dbReference type="EMBL" id="MCP2334113.1"/>
    </source>
</evidence>
<evidence type="ECO:0000256" key="6">
    <source>
        <dbReference type="SAM" id="MobiDB-lite"/>
    </source>
</evidence>
<feature type="region of interest" description="Disordered" evidence="6">
    <location>
        <begin position="1"/>
        <end position="27"/>
    </location>
</feature>